<proteinExistence type="predicted"/>
<evidence type="ECO:0000256" key="1">
    <source>
        <dbReference type="SAM" id="Phobius"/>
    </source>
</evidence>
<keyword evidence="1" id="KW-0472">Membrane</keyword>
<reference evidence="2" key="1">
    <citation type="journal article" date="2022" name="ISME J.">
        <title>A general approach to explore prokaryotic protein glycosylation reveals the unique surface layer modulation of an anammox bacterium.</title>
        <authorList>
            <person name="Pabst M."/>
            <person name="Grouzdev D.S."/>
            <person name="Lawson C.E."/>
            <person name="Kleikamp H.B.C."/>
            <person name="de Ram C."/>
            <person name="Louwen R."/>
            <person name="Lin Y.M."/>
            <person name="Lucker S."/>
            <person name="van Loosdrecht M.C.M."/>
            <person name="Laureni M."/>
        </authorList>
    </citation>
    <scope>NUCLEOTIDE SEQUENCE</scope>
    <source>
        <strain evidence="2">BROCD043</strain>
    </source>
</reference>
<evidence type="ECO:0000313" key="2">
    <source>
        <dbReference type="EMBL" id="MBW7953627.1"/>
    </source>
</evidence>
<dbReference type="EMBL" id="JACFOF010000004">
    <property type="protein sequence ID" value="MBW7953627.1"/>
    <property type="molecule type" value="Genomic_DNA"/>
</dbReference>
<comment type="caution">
    <text evidence="2">The sequence shown here is derived from an EMBL/GenBank/DDBJ whole genome shotgun (WGS) entry which is preliminary data.</text>
</comment>
<feature type="transmembrane region" description="Helical" evidence="1">
    <location>
        <begin position="18"/>
        <end position="39"/>
    </location>
</feature>
<name>A0A952DVI0_9BACT</name>
<evidence type="ECO:0000313" key="3">
    <source>
        <dbReference type="Proteomes" id="UP000781173"/>
    </source>
</evidence>
<organism evidence="2 3">
    <name type="scientific">Candidatus Dojkabacteria bacterium</name>
    <dbReference type="NCBI Taxonomy" id="2099670"/>
    <lineage>
        <taxon>Bacteria</taxon>
        <taxon>Candidatus Dojkabacteria</taxon>
    </lineage>
</organism>
<accession>A0A952DVI0</accession>
<dbReference type="Proteomes" id="UP000781173">
    <property type="component" value="Unassembled WGS sequence"/>
</dbReference>
<sequence>MKTVIFESHKDKQLRKGLIAYSVVLLAGLFVALSAVLFAGSSEALVVDRGISCSGAARSGAECNVLGYPQNVNHMFGCYNKGAGFKCYEVPANSNEALPGCFLDTDGQWKNCGCDIAACENACRNNNANNPGSHTQGWTCNGCGQNFLCGCTVSPTIVPTTGTPTPPPQGCPSTQARFLVGNSGLVKSGQFQLTSVPPFEYSVLINGDVNQKFQGTVVLTTPNTSRTHNNGDTRQVPTPHVAGNYRLVASLNGEVCDTAEVRLINAEITNLQCWETGCNDSDKQCAPGSGLSCVNNRCVNPQYPNNPDCKPDVTLKCWETGCSTQGNVCENGLSCLNNRCVNPQYPENPTCEAVPGITLDKMTPNGPGPYNVGQIVPFRITITNTGQTTYSVISFRDSWNTSRLDFIRIINNANGNDVTSNFTINRTMGVVSSNDITTFLGDLGPGQSYNLRFEFRALAATNRTCNDVSIVPNGGNQMTDDACVSINQPPPTDM</sequence>
<gene>
    <name evidence="2" type="ORF">H3C67_02475</name>
</gene>
<keyword evidence="1" id="KW-1133">Transmembrane helix</keyword>
<keyword evidence="1" id="KW-0812">Transmembrane</keyword>
<dbReference type="AlphaFoldDB" id="A0A952DVI0"/>
<protein>
    <submittedName>
        <fullName evidence="2">Uncharacterized protein</fullName>
    </submittedName>
</protein>